<dbReference type="Proteomes" id="UP000324705">
    <property type="component" value="Chromosome 6A"/>
</dbReference>
<dbReference type="OMA" id="LVEPDIC"/>
<dbReference type="InterPro" id="IPR002156">
    <property type="entry name" value="RNaseH_domain"/>
</dbReference>
<dbReference type="CDD" id="cd06222">
    <property type="entry name" value="RNase_H_like"/>
    <property type="match status" value="1"/>
</dbReference>
<dbReference type="GO" id="GO:0003676">
    <property type="term" value="F:nucleic acid binding"/>
    <property type="evidence" value="ECO:0007669"/>
    <property type="project" value="InterPro"/>
</dbReference>
<proteinExistence type="predicted"/>
<dbReference type="Gramene" id="TRITD6Av1G167650.1">
    <property type="protein sequence ID" value="TRITD6Av1G167650.1"/>
    <property type="gene ID" value="TRITD6Av1G167650"/>
</dbReference>
<dbReference type="GO" id="GO:0004523">
    <property type="term" value="F:RNA-DNA hybrid ribonuclease activity"/>
    <property type="evidence" value="ECO:0007669"/>
    <property type="project" value="InterPro"/>
</dbReference>
<name>A0A9R0Y526_TRITD</name>
<dbReference type="PANTHER" id="PTHR47074">
    <property type="entry name" value="BNAC02G40300D PROTEIN"/>
    <property type="match status" value="1"/>
</dbReference>
<organism evidence="2 3">
    <name type="scientific">Triticum turgidum subsp. durum</name>
    <name type="common">Durum wheat</name>
    <name type="synonym">Triticum durum</name>
    <dbReference type="NCBI Taxonomy" id="4567"/>
    <lineage>
        <taxon>Eukaryota</taxon>
        <taxon>Viridiplantae</taxon>
        <taxon>Streptophyta</taxon>
        <taxon>Embryophyta</taxon>
        <taxon>Tracheophyta</taxon>
        <taxon>Spermatophyta</taxon>
        <taxon>Magnoliopsida</taxon>
        <taxon>Liliopsida</taxon>
        <taxon>Poales</taxon>
        <taxon>Poaceae</taxon>
        <taxon>BOP clade</taxon>
        <taxon>Pooideae</taxon>
        <taxon>Triticodae</taxon>
        <taxon>Triticeae</taxon>
        <taxon>Triticinae</taxon>
        <taxon>Triticum</taxon>
    </lineage>
</organism>
<dbReference type="InterPro" id="IPR044730">
    <property type="entry name" value="RNase_H-like_dom_plant"/>
</dbReference>
<evidence type="ECO:0000313" key="3">
    <source>
        <dbReference type="Proteomes" id="UP000324705"/>
    </source>
</evidence>
<dbReference type="Pfam" id="PF13456">
    <property type="entry name" value="RVT_3"/>
    <property type="match status" value="1"/>
</dbReference>
<dbReference type="InterPro" id="IPR012337">
    <property type="entry name" value="RNaseH-like_sf"/>
</dbReference>
<dbReference type="AlphaFoldDB" id="A0A9R0Y526"/>
<sequence>MIENLTSFLRGNVLKKTTTKDSCWKPPEKNYVKINIDGAFTKDTKKGGWGFIIRNSKGGVEAAGAGRLSRLSEAIQAETIALLYAVERASELGCRNVIFETDALVLKQAIDGDAYDNSVFGALFREAKFKLLYYFQSAFINWCPRSCNVAAHKLASFGASLVEPDICMWLSDVPNFVTEAVASDFVGPYV</sequence>
<dbReference type="InterPro" id="IPR052929">
    <property type="entry name" value="RNase_H-like_EbsB-rel"/>
</dbReference>
<evidence type="ECO:0000259" key="1">
    <source>
        <dbReference type="Pfam" id="PF13456"/>
    </source>
</evidence>
<evidence type="ECO:0000313" key="2">
    <source>
        <dbReference type="EMBL" id="VAI48142.1"/>
    </source>
</evidence>
<feature type="domain" description="RNase H type-1" evidence="1">
    <location>
        <begin position="35"/>
        <end position="157"/>
    </location>
</feature>
<keyword evidence="3" id="KW-1185">Reference proteome</keyword>
<dbReference type="EMBL" id="LT934121">
    <property type="protein sequence ID" value="VAI48142.1"/>
    <property type="molecule type" value="Genomic_DNA"/>
</dbReference>
<reference evidence="2 3" key="1">
    <citation type="submission" date="2017-09" db="EMBL/GenBank/DDBJ databases">
        <authorList>
            <consortium name="International Durum Wheat Genome Sequencing Consortium (IDWGSC)"/>
            <person name="Milanesi L."/>
        </authorList>
    </citation>
    <scope>NUCLEOTIDE SEQUENCE [LARGE SCALE GENOMIC DNA]</scope>
    <source>
        <strain evidence="3">cv. Svevo</strain>
    </source>
</reference>
<dbReference type="SUPFAM" id="SSF53098">
    <property type="entry name" value="Ribonuclease H-like"/>
    <property type="match status" value="1"/>
</dbReference>
<dbReference type="InterPro" id="IPR036397">
    <property type="entry name" value="RNaseH_sf"/>
</dbReference>
<protein>
    <recommendedName>
        <fullName evidence="1">RNase H type-1 domain-containing protein</fullName>
    </recommendedName>
</protein>
<dbReference type="Gene3D" id="3.30.420.10">
    <property type="entry name" value="Ribonuclease H-like superfamily/Ribonuclease H"/>
    <property type="match status" value="1"/>
</dbReference>
<accession>A0A9R0Y526</accession>
<dbReference type="PANTHER" id="PTHR47074:SF70">
    <property type="entry name" value="OS07G0513450 PROTEIN"/>
    <property type="match status" value="1"/>
</dbReference>
<gene>
    <name evidence="2" type="ORF">TRITD_6Av1G167650</name>
</gene>